<feature type="chain" id="PRO_5013137558" description="YD repeat-containing protein" evidence="1">
    <location>
        <begin position="20"/>
        <end position="274"/>
    </location>
</feature>
<evidence type="ECO:0000256" key="1">
    <source>
        <dbReference type="SAM" id="SignalP"/>
    </source>
</evidence>
<name>A0A1T4JP30_9BACT</name>
<dbReference type="OrthoDB" id="1492679at2"/>
<evidence type="ECO:0000313" key="3">
    <source>
        <dbReference type="Proteomes" id="UP000190888"/>
    </source>
</evidence>
<keyword evidence="1" id="KW-0732">Signal</keyword>
<protein>
    <recommendedName>
        <fullName evidence="4">YD repeat-containing protein</fullName>
    </recommendedName>
</protein>
<reference evidence="2 3" key="1">
    <citation type="submission" date="2017-02" db="EMBL/GenBank/DDBJ databases">
        <authorList>
            <person name="Peterson S.W."/>
        </authorList>
    </citation>
    <scope>NUCLEOTIDE SEQUENCE [LARGE SCALE GENOMIC DNA]</scope>
    <source>
        <strain evidence="2 3">DSM 22335</strain>
    </source>
</reference>
<dbReference type="EMBL" id="FUWH01000001">
    <property type="protein sequence ID" value="SJZ31933.1"/>
    <property type="molecule type" value="Genomic_DNA"/>
</dbReference>
<keyword evidence="3" id="KW-1185">Reference proteome</keyword>
<proteinExistence type="predicted"/>
<evidence type="ECO:0000313" key="2">
    <source>
        <dbReference type="EMBL" id="SJZ31933.1"/>
    </source>
</evidence>
<dbReference type="Proteomes" id="UP000190888">
    <property type="component" value="Unassembled WGS sequence"/>
</dbReference>
<dbReference type="STRING" id="413434.SAMN04488132_10112"/>
<evidence type="ECO:0008006" key="4">
    <source>
        <dbReference type="Google" id="ProtNLM"/>
    </source>
</evidence>
<gene>
    <name evidence="2" type="ORF">SAMN04488132_10112</name>
</gene>
<feature type="signal peptide" evidence="1">
    <location>
        <begin position="1"/>
        <end position="19"/>
    </location>
</feature>
<dbReference type="AlphaFoldDB" id="A0A1T4JP30"/>
<sequence>MRKLTIFLLAVFLIGSARSQNIFSALQLNAQRSYKTKRPKKIVHITTSFTASGYNVAKDVIVFDNAGMVQVSESYDANGMLKTKASYTNDTVHRIVLASVFERWMKFAYFKESSVFTYDNNFFLIGVTDKDEIGRVIRQTDIVCNEKGHPIELSLFDGNGNQKGKETATYSYDKNEAFTSVISNDGKVLSSKTIKISFTEASKFPDVNTVYNTNGDLIHWVRKNPDGSETTFEGEYTYDSFGNCTEENIFKVTVKKNGKRKREIYMVSVKEYTY</sequence>
<organism evidence="2 3">
    <name type="scientific">Sediminibacterium ginsengisoli</name>
    <dbReference type="NCBI Taxonomy" id="413434"/>
    <lineage>
        <taxon>Bacteria</taxon>
        <taxon>Pseudomonadati</taxon>
        <taxon>Bacteroidota</taxon>
        <taxon>Chitinophagia</taxon>
        <taxon>Chitinophagales</taxon>
        <taxon>Chitinophagaceae</taxon>
        <taxon>Sediminibacterium</taxon>
    </lineage>
</organism>
<dbReference type="Gene3D" id="2.180.10.10">
    <property type="entry name" value="RHS repeat-associated core"/>
    <property type="match status" value="1"/>
</dbReference>
<accession>A0A1T4JP30</accession>
<dbReference type="RefSeq" id="WP_078829381.1">
    <property type="nucleotide sequence ID" value="NZ_FUWH01000001.1"/>
</dbReference>